<dbReference type="EC" id="3.1.3.2" evidence="7"/>
<feature type="chain" id="PRO_5001588205" evidence="6">
    <location>
        <begin position="17"/>
        <end position="483"/>
    </location>
</feature>
<reference evidence="7" key="1">
    <citation type="submission" date="2014-02" db="EMBL/GenBank/DDBJ databases">
        <authorList>
            <person name="Genoscope - CEA"/>
        </authorList>
    </citation>
    <scope>NUCLEOTIDE SEQUENCE</scope>
    <source>
        <strain evidence="7">LS3</strain>
    </source>
</reference>
<dbReference type="InterPro" id="IPR033379">
    <property type="entry name" value="Acid_Pase_AS"/>
</dbReference>
<dbReference type="InterPro" id="IPR029033">
    <property type="entry name" value="His_PPase_superfam"/>
</dbReference>
<dbReference type="CDD" id="cd07061">
    <property type="entry name" value="HP_HAP_like"/>
    <property type="match status" value="1"/>
</dbReference>
<dbReference type="PIRSF" id="PIRSF000894">
    <property type="entry name" value="Acid_phosphatase"/>
    <property type="match status" value="1"/>
</dbReference>
<protein>
    <submittedName>
        <fullName evidence="7">ARAD1D05896p</fullName>
        <ecNumber evidence="7">3.1.3.2</ecNumber>
    </submittedName>
</protein>
<dbReference type="PANTHER" id="PTHR20963:SF18">
    <property type="entry name" value="ACID PHOSPHATASE PHO11-RELATED"/>
    <property type="match status" value="1"/>
</dbReference>
<proteinExistence type="inferred from homology"/>
<accession>A0A060TDE7</accession>
<evidence type="ECO:0000256" key="2">
    <source>
        <dbReference type="ARBA" id="ARBA00022801"/>
    </source>
</evidence>
<evidence type="ECO:0000256" key="4">
    <source>
        <dbReference type="PIRSR" id="PIRSR000894-1"/>
    </source>
</evidence>
<reference evidence="7" key="2">
    <citation type="submission" date="2014-06" db="EMBL/GenBank/DDBJ databases">
        <title>The complete genome of Blastobotrys (Arxula) adeninivorans LS3 - a yeast of biotechnological interest.</title>
        <authorList>
            <person name="Kunze G."/>
            <person name="Gaillardin C."/>
            <person name="Czernicka M."/>
            <person name="Durrens P."/>
            <person name="Martin T."/>
            <person name="Boer E."/>
            <person name="Gabaldon T."/>
            <person name="Cruz J."/>
            <person name="Talla E."/>
            <person name="Marck C."/>
            <person name="Goffeau A."/>
            <person name="Barbe V."/>
            <person name="Baret P."/>
            <person name="Baronian K."/>
            <person name="Beier S."/>
            <person name="Bleykasten C."/>
            <person name="Bode R."/>
            <person name="Casaregola S."/>
            <person name="Despons L."/>
            <person name="Fairhead C."/>
            <person name="Giersberg M."/>
            <person name="Gierski P."/>
            <person name="Hahnel U."/>
            <person name="Hartmann A."/>
            <person name="Jankowska D."/>
            <person name="Jubin C."/>
            <person name="Jung P."/>
            <person name="Lafontaine I."/>
            <person name="Leh-Louis V."/>
            <person name="Lemaire M."/>
            <person name="Marcet-Houben M."/>
            <person name="Mascher M."/>
            <person name="Morel G."/>
            <person name="Richard G.-F."/>
            <person name="Riechen J."/>
            <person name="Sacerdot C."/>
            <person name="Sarkar A."/>
            <person name="Savel G."/>
            <person name="Schacherer J."/>
            <person name="Sherman D."/>
            <person name="Straub M.-L."/>
            <person name="Stein N."/>
            <person name="Thierry A."/>
            <person name="Trautwein-Schult A."/>
            <person name="Westhof E."/>
            <person name="Worch S."/>
            <person name="Dujon B."/>
            <person name="Souciet J.-L."/>
            <person name="Wincker P."/>
            <person name="Scholz U."/>
            <person name="Neuveglise N."/>
        </authorList>
    </citation>
    <scope>NUCLEOTIDE SEQUENCE</scope>
    <source>
        <strain evidence="7">LS3</strain>
    </source>
</reference>
<feature type="active site" description="Nucleophile" evidence="4">
    <location>
        <position position="74"/>
    </location>
</feature>
<keyword evidence="2 7" id="KW-0378">Hydrolase</keyword>
<dbReference type="EMBL" id="HG937694">
    <property type="protein sequence ID" value="CDP37191.1"/>
    <property type="molecule type" value="Genomic_DNA"/>
</dbReference>
<dbReference type="InterPro" id="IPR000560">
    <property type="entry name" value="His_Pase_clade-2"/>
</dbReference>
<keyword evidence="3" id="KW-0325">Glycoprotein</keyword>
<name>A0A060TDE7_BLAAD</name>
<dbReference type="AlphaFoldDB" id="A0A060TDE7"/>
<dbReference type="SUPFAM" id="SSF53254">
    <property type="entry name" value="Phosphoglycerate mutase-like"/>
    <property type="match status" value="1"/>
</dbReference>
<dbReference type="GO" id="GO:0009277">
    <property type="term" value="C:fungal-type cell wall"/>
    <property type="evidence" value="ECO:0007669"/>
    <property type="project" value="TreeGrafter"/>
</dbReference>
<keyword evidence="6" id="KW-0732">Signal</keyword>
<evidence type="ECO:0000256" key="6">
    <source>
        <dbReference type="SAM" id="SignalP"/>
    </source>
</evidence>
<feature type="active site" description="Proton donor" evidence="4">
    <location>
        <position position="331"/>
    </location>
</feature>
<sequence length="483" mass="54495">MLNAISVLVLATLVSGQLYGGRPEKQFSQKIDDGYNLLKHFGHLGPHTDRQSYGISRDTPAQCEVDQVIMVHRHGERYPDASETYPQLKEVLEKLYNYSDDFKGGSLEFLNTWESFLRDEAMLEQETFSGPYNGLKTAFERGVDYRARYDHLWGGEGVPIFTSGSQRVMDTARKFGEGFFGYNYSSMAYMNIIPETEDQGANSLTPRCYVPSNVTHSIFDASPVLAPFFDAADRLNQEYPGLNLSATDARTLMNFAPYELNTRAYSPWADVFTRDEWIAYRYMFDVAFYYYAGPGSNTSAVVGSVYSNATLTLLNQGPEKAGKLHFSFTHDTDITPMLAAFGLLVPDRPLPMDYIDWASPYKISDIMPMGGHLVLERLACNATAKYPKGSYVRAVLNEAVVPFNECQNGPGFSCPLTNYTDLVGGRARDLDYVSTCDVPTDYPQHLSFFWNYNKTTEFNYQKDPIGYQANLITWDGKPFKKSK</sequence>
<dbReference type="PhylomeDB" id="A0A060TDE7"/>
<dbReference type="GO" id="GO:0003993">
    <property type="term" value="F:acid phosphatase activity"/>
    <property type="evidence" value="ECO:0007669"/>
    <property type="project" value="UniProtKB-EC"/>
</dbReference>
<dbReference type="Gene3D" id="3.40.50.1240">
    <property type="entry name" value="Phosphoglycerate mutase-like"/>
    <property type="match status" value="3"/>
</dbReference>
<dbReference type="PROSITE" id="PS00778">
    <property type="entry name" value="HIS_ACID_PHOSPHAT_2"/>
    <property type="match status" value="1"/>
</dbReference>
<evidence type="ECO:0000256" key="1">
    <source>
        <dbReference type="ARBA" id="ARBA00005375"/>
    </source>
</evidence>
<dbReference type="PROSITE" id="PS00616">
    <property type="entry name" value="HIS_ACID_PHOSPHAT_1"/>
    <property type="match status" value="1"/>
</dbReference>
<evidence type="ECO:0000256" key="3">
    <source>
        <dbReference type="ARBA" id="ARBA00023180"/>
    </source>
</evidence>
<evidence type="ECO:0000256" key="5">
    <source>
        <dbReference type="PIRSR" id="PIRSR000894-2"/>
    </source>
</evidence>
<organism evidence="7">
    <name type="scientific">Blastobotrys adeninivorans</name>
    <name type="common">Yeast</name>
    <name type="synonym">Arxula adeninivorans</name>
    <dbReference type="NCBI Taxonomy" id="409370"/>
    <lineage>
        <taxon>Eukaryota</taxon>
        <taxon>Fungi</taxon>
        <taxon>Dikarya</taxon>
        <taxon>Ascomycota</taxon>
        <taxon>Saccharomycotina</taxon>
        <taxon>Dipodascomycetes</taxon>
        <taxon>Dipodascales</taxon>
        <taxon>Trichomonascaceae</taxon>
        <taxon>Blastobotrys</taxon>
    </lineage>
</organism>
<feature type="disulfide bond" evidence="5">
    <location>
        <begin position="63"/>
        <end position="380"/>
    </location>
</feature>
<keyword evidence="5" id="KW-1015">Disulfide bond</keyword>
<feature type="signal peptide" evidence="6">
    <location>
        <begin position="1"/>
        <end position="16"/>
    </location>
</feature>
<dbReference type="PANTHER" id="PTHR20963">
    <property type="entry name" value="MULTIPLE INOSITOL POLYPHOSPHATE PHOSPHATASE-RELATED"/>
    <property type="match status" value="1"/>
</dbReference>
<evidence type="ECO:0000313" key="7">
    <source>
        <dbReference type="EMBL" id="CDP37191.1"/>
    </source>
</evidence>
<dbReference type="InterPro" id="IPR016274">
    <property type="entry name" value="Histidine_acid_Pase_euk"/>
</dbReference>
<comment type="similarity">
    <text evidence="1">Belongs to the histidine acid phosphatase family.</text>
</comment>
<dbReference type="Pfam" id="PF00328">
    <property type="entry name" value="His_Phos_2"/>
    <property type="match status" value="1"/>
</dbReference>
<gene>
    <name evidence="7" type="ORF">GNLVRS02_ARAD1D05896g</name>
</gene>
<feature type="disulfide bond" evidence="5">
    <location>
        <begin position="406"/>
        <end position="414"/>
    </location>
</feature>